<dbReference type="PANTHER" id="PTHR23272">
    <property type="entry name" value="BED FINGER-RELATED"/>
    <property type="match status" value="1"/>
</dbReference>
<gene>
    <name evidence="3" type="ORF">POM88_026554</name>
</gene>
<evidence type="ECO:0000259" key="2">
    <source>
        <dbReference type="Pfam" id="PF14372"/>
    </source>
</evidence>
<protein>
    <submittedName>
        <fullName evidence="3">Uncharacterized protein</fullName>
    </submittedName>
</protein>
<sequence>MVGSMKENFDKYWGDAEDINHVFFLAIVLDPRYKIGYLKYCFECVYDAESVARIVMKVESLLQRMYTAYDDHVPHGDGLKVSTVASESAFSTSGHILDPFRSSLSPKLVEALVCTQSWLKGQQGGLKLDSYVDETNSYQFIEEENADQATEKNKTVTKNIHIIDKL</sequence>
<dbReference type="EMBL" id="JAUIZM010000006">
    <property type="protein sequence ID" value="KAK1379810.1"/>
    <property type="molecule type" value="Genomic_DNA"/>
</dbReference>
<dbReference type="InterPro" id="IPR008906">
    <property type="entry name" value="HATC_C_dom"/>
</dbReference>
<dbReference type="InterPro" id="IPR012337">
    <property type="entry name" value="RNaseH-like_sf"/>
</dbReference>
<name>A0AAD8I9E0_9APIA</name>
<organism evidence="3 4">
    <name type="scientific">Heracleum sosnowskyi</name>
    <dbReference type="NCBI Taxonomy" id="360622"/>
    <lineage>
        <taxon>Eukaryota</taxon>
        <taxon>Viridiplantae</taxon>
        <taxon>Streptophyta</taxon>
        <taxon>Embryophyta</taxon>
        <taxon>Tracheophyta</taxon>
        <taxon>Spermatophyta</taxon>
        <taxon>Magnoliopsida</taxon>
        <taxon>eudicotyledons</taxon>
        <taxon>Gunneridae</taxon>
        <taxon>Pentapetalae</taxon>
        <taxon>asterids</taxon>
        <taxon>campanulids</taxon>
        <taxon>Apiales</taxon>
        <taxon>Apiaceae</taxon>
        <taxon>Apioideae</taxon>
        <taxon>apioid superclade</taxon>
        <taxon>Tordylieae</taxon>
        <taxon>Tordyliinae</taxon>
        <taxon>Heracleum</taxon>
    </lineage>
</organism>
<dbReference type="GO" id="GO:0046983">
    <property type="term" value="F:protein dimerization activity"/>
    <property type="evidence" value="ECO:0007669"/>
    <property type="project" value="InterPro"/>
</dbReference>
<reference evidence="3" key="2">
    <citation type="submission" date="2023-05" db="EMBL/GenBank/DDBJ databases">
        <authorList>
            <person name="Schelkunov M.I."/>
        </authorList>
    </citation>
    <scope>NUCLEOTIDE SEQUENCE</scope>
    <source>
        <strain evidence="3">Hsosn_3</strain>
        <tissue evidence="3">Leaf</tissue>
    </source>
</reference>
<feature type="domain" description="HAT C-terminal dimerisation" evidence="1">
    <location>
        <begin position="80"/>
        <end position="119"/>
    </location>
</feature>
<evidence type="ECO:0000313" key="3">
    <source>
        <dbReference type="EMBL" id="KAK1379810.1"/>
    </source>
</evidence>
<comment type="caution">
    <text evidence="3">The sequence shown here is derived from an EMBL/GenBank/DDBJ whole genome shotgun (WGS) entry which is preliminary data.</text>
</comment>
<feature type="domain" description="hAT-like transposase RNase-H fold" evidence="2">
    <location>
        <begin position="1"/>
        <end position="69"/>
    </location>
</feature>
<proteinExistence type="predicted"/>
<evidence type="ECO:0000313" key="4">
    <source>
        <dbReference type="Proteomes" id="UP001237642"/>
    </source>
</evidence>
<keyword evidence="4" id="KW-1185">Reference proteome</keyword>
<dbReference type="Pfam" id="PF05699">
    <property type="entry name" value="Dimer_Tnp_hAT"/>
    <property type="match status" value="1"/>
</dbReference>
<dbReference type="Proteomes" id="UP001237642">
    <property type="component" value="Unassembled WGS sequence"/>
</dbReference>
<reference evidence="3" key="1">
    <citation type="submission" date="2023-02" db="EMBL/GenBank/DDBJ databases">
        <title>Genome of toxic invasive species Heracleum sosnowskyi carries increased number of genes despite the absence of recent whole-genome duplications.</title>
        <authorList>
            <person name="Schelkunov M."/>
            <person name="Shtratnikova V."/>
            <person name="Makarenko M."/>
            <person name="Klepikova A."/>
            <person name="Omelchenko D."/>
            <person name="Novikova G."/>
            <person name="Obukhova E."/>
            <person name="Bogdanov V."/>
            <person name="Penin A."/>
            <person name="Logacheva M."/>
        </authorList>
    </citation>
    <scope>NUCLEOTIDE SEQUENCE</scope>
    <source>
        <strain evidence="3">Hsosn_3</strain>
        <tissue evidence="3">Leaf</tissue>
    </source>
</reference>
<dbReference type="PANTHER" id="PTHR23272:SF184">
    <property type="entry name" value="OS03G0311250 PROTEIN"/>
    <property type="match status" value="1"/>
</dbReference>
<dbReference type="Pfam" id="PF14372">
    <property type="entry name" value="hAT-like_RNase-H"/>
    <property type="match status" value="1"/>
</dbReference>
<dbReference type="InterPro" id="IPR025525">
    <property type="entry name" value="hAT-like_transposase_RNase-H"/>
</dbReference>
<dbReference type="SUPFAM" id="SSF53098">
    <property type="entry name" value="Ribonuclease H-like"/>
    <property type="match status" value="1"/>
</dbReference>
<accession>A0AAD8I9E0</accession>
<dbReference type="GO" id="GO:0003677">
    <property type="term" value="F:DNA binding"/>
    <property type="evidence" value="ECO:0007669"/>
    <property type="project" value="InterPro"/>
</dbReference>
<dbReference type="AlphaFoldDB" id="A0AAD8I9E0"/>
<evidence type="ECO:0000259" key="1">
    <source>
        <dbReference type="Pfam" id="PF05699"/>
    </source>
</evidence>